<dbReference type="RefSeq" id="WP_138257261.1">
    <property type="nucleotide sequence ID" value="NZ_VBUK01000001.1"/>
</dbReference>
<name>A0A5R8MC29_9FLAO</name>
<dbReference type="InterPro" id="IPR027417">
    <property type="entry name" value="P-loop_NTPase"/>
</dbReference>
<keyword evidence="2" id="KW-1185">Reference proteome</keyword>
<accession>A0A5R8MC29</accession>
<dbReference type="Gene3D" id="3.40.50.300">
    <property type="entry name" value="P-loop containing nucleotide triphosphate hydrolases"/>
    <property type="match status" value="1"/>
</dbReference>
<dbReference type="Proteomes" id="UP000308382">
    <property type="component" value="Unassembled WGS sequence"/>
</dbReference>
<reference evidence="1 2" key="1">
    <citation type="journal article" date="2017" name="Int. J. Syst. Evol. Microbiol.">
        <title>Maripseudobacter aurantiacus gen. nov., sp. nov., a novel member of the family Flavobacteriaceae isolated from a sedimentation basin.</title>
        <authorList>
            <person name="Chen C."/>
            <person name="Su Y."/>
            <person name="Tao T."/>
            <person name="Fu G."/>
            <person name="Zhang C."/>
            <person name="Sun C."/>
            <person name="Zhang X."/>
            <person name="Wu M."/>
        </authorList>
    </citation>
    <scope>NUCLEOTIDE SEQUENCE [LARGE SCALE GENOMIC DNA]</scope>
    <source>
        <strain evidence="2">CDA4</strain>
    </source>
</reference>
<evidence type="ECO:0000313" key="1">
    <source>
        <dbReference type="EMBL" id="TLF47118.1"/>
    </source>
</evidence>
<dbReference type="OrthoDB" id="786308at2"/>
<protein>
    <submittedName>
        <fullName evidence="1">LuxR family transcriptional regulator</fullName>
    </submittedName>
</protein>
<evidence type="ECO:0000313" key="2">
    <source>
        <dbReference type="Proteomes" id="UP000308382"/>
    </source>
</evidence>
<gene>
    <name evidence="1" type="ORF">FEK29_04960</name>
</gene>
<dbReference type="SUPFAM" id="SSF52540">
    <property type="entry name" value="P-loop containing nucleoside triphosphate hydrolases"/>
    <property type="match status" value="1"/>
</dbReference>
<dbReference type="Pfam" id="PF13481">
    <property type="entry name" value="AAA_25"/>
    <property type="match status" value="1"/>
</dbReference>
<comment type="caution">
    <text evidence="1">The sequence shown here is derived from an EMBL/GenBank/DDBJ whole genome shotgun (WGS) entry which is preliminary data.</text>
</comment>
<dbReference type="AlphaFoldDB" id="A0A5R8MC29"/>
<dbReference type="EMBL" id="VBUK01000001">
    <property type="protein sequence ID" value="TLF47118.1"/>
    <property type="molecule type" value="Genomic_DNA"/>
</dbReference>
<sequence length="348" mass="40325">MNKVKVNHIKKAIEEDIVRNISILETDELSKDCLIVKPANKWIEEAKKRPIPNMLFSELWYEGELSILYADTNVGKSILAVQIGESVSSGIPIDSFKLEAKAQRVLYLDFELSDKQFEKRYSNEFTNHYQFHPNFFRAEINPLAKIPKDFKNMEEYLCSQLGTLIVKYQAEVVIVDNLTFLNNDSEKAKYALELMKQLKRITKECHTSILVLAHTPKRDESKPISMNDLAGSKMLINFCDSAFALGFSQHEPSHRYIKQIKQRNTEHIYHVNNVIICCLEKQQNFLQFRFLYYDSEINHLRNPSKTDLEERDDQMKGMIQEGMSNVKIGEALGISEAAVRKRRKILGI</sequence>
<organism evidence="1 2">
    <name type="scientific">Maribacter aurantiacus</name>
    <dbReference type="NCBI Taxonomy" id="1882343"/>
    <lineage>
        <taxon>Bacteria</taxon>
        <taxon>Pseudomonadati</taxon>
        <taxon>Bacteroidota</taxon>
        <taxon>Flavobacteriia</taxon>
        <taxon>Flavobacteriales</taxon>
        <taxon>Flavobacteriaceae</taxon>
        <taxon>Maribacter</taxon>
    </lineage>
</organism>
<proteinExistence type="predicted"/>